<feature type="non-terminal residue" evidence="2">
    <location>
        <position position="1"/>
    </location>
</feature>
<evidence type="ECO:0000313" key="2">
    <source>
        <dbReference type="EMBL" id="KAF4749458.1"/>
    </source>
</evidence>
<gene>
    <name evidence="2" type="ORF">FOZ63_016300</name>
</gene>
<name>A0A7J6TW35_PEROL</name>
<comment type="caution">
    <text evidence="2">The sequence shown here is derived from an EMBL/GenBank/DDBJ whole genome shotgun (WGS) entry which is preliminary data.</text>
</comment>
<feature type="region of interest" description="Disordered" evidence="1">
    <location>
        <begin position="20"/>
        <end position="59"/>
    </location>
</feature>
<organism evidence="2 3">
    <name type="scientific">Perkinsus olseni</name>
    <name type="common">Perkinsus atlanticus</name>
    <dbReference type="NCBI Taxonomy" id="32597"/>
    <lineage>
        <taxon>Eukaryota</taxon>
        <taxon>Sar</taxon>
        <taxon>Alveolata</taxon>
        <taxon>Perkinsozoa</taxon>
        <taxon>Perkinsea</taxon>
        <taxon>Perkinsida</taxon>
        <taxon>Perkinsidae</taxon>
        <taxon>Perkinsus</taxon>
    </lineage>
</organism>
<evidence type="ECO:0000313" key="3">
    <source>
        <dbReference type="Proteomes" id="UP000553632"/>
    </source>
</evidence>
<dbReference type="EMBL" id="JABANO010007856">
    <property type="protein sequence ID" value="KAF4749458.1"/>
    <property type="molecule type" value="Genomic_DNA"/>
</dbReference>
<sequence length="59" mass="6374">ARTPWRQRWTSFGPPISVHMTLRRLPSPPSDGRKGPCLVPTAPTTDPSAARRGPLGITA</sequence>
<keyword evidence="3" id="KW-1185">Reference proteome</keyword>
<evidence type="ECO:0000256" key="1">
    <source>
        <dbReference type="SAM" id="MobiDB-lite"/>
    </source>
</evidence>
<dbReference type="Proteomes" id="UP000553632">
    <property type="component" value="Unassembled WGS sequence"/>
</dbReference>
<dbReference type="AlphaFoldDB" id="A0A7J6TW35"/>
<reference evidence="2 3" key="1">
    <citation type="submission" date="2020-04" db="EMBL/GenBank/DDBJ databases">
        <title>Perkinsus olseni comparative genomics.</title>
        <authorList>
            <person name="Bogema D.R."/>
        </authorList>
    </citation>
    <scope>NUCLEOTIDE SEQUENCE [LARGE SCALE GENOMIC DNA]</scope>
    <source>
        <strain evidence="2 3">ATCC PRA-207</strain>
    </source>
</reference>
<proteinExistence type="predicted"/>
<accession>A0A7J6TW35</accession>
<feature type="non-terminal residue" evidence="2">
    <location>
        <position position="59"/>
    </location>
</feature>
<protein>
    <submittedName>
        <fullName evidence="2">Uncharacterized protein</fullName>
    </submittedName>
</protein>